<protein>
    <recommendedName>
        <fullName evidence="3">histidine kinase</fullName>
        <ecNumber evidence="3">2.7.13.3</ecNumber>
    </recommendedName>
</protein>
<evidence type="ECO:0000256" key="5">
    <source>
        <dbReference type="ARBA" id="ARBA00022519"/>
    </source>
</evidence>
<dbReference type="SUPFAM" id="SSF63829">
    <property type="entry name" value="Calcium-dependent phosphotriesterase"/>
    <property type="match status" value="2"/>
</dbReference>
<reference evidence="16" key="1">
    <citation type="submission" date="2016-10" db="EMBL/GenBank/DDBJ databases">
        <title>Sequence of Gallionella enrichment culture.</title>
        <authorList>
            <person name="Poehlein A."/>
            <person name="Muehling M."/>
            <person name="Daniel R."/>
        </authorList>
    </citation>
    <scope>NUCLEOTIDE SEQUENCE</scope>
</reference>
<comment type="subcellular location">
    <subcellularLocation>
        <location evidence="2">Cell inner membrane</location>
        <topology evidence="2">Multi-pass membrane protein</topology>
    </subcellularLocation>
</comment>
<evidence type="ECO:0000256" key="6">
    <source>
        <dbReference type="ARBA" id="ARBA00022553"/>
    </source>
</evidence>
<dbReference type="SUPFAM" id="SSF55874">
    <property type="entry name" value="ATPase domain of HSP90 chaperone/DNA topoisomerase II/histidine kinase"/>
    <property type="match status" value="1"/>
</dbReference>
<evidence type="ECO:0000256" key="12">
    <source>
        <dbReference type="ARBA" id="ARBA00023136"/>
    </source>
</evidence>
<evidence type="ECO:0000256" key="2">
    <source>
        <dbReference type="ARBA" id="ARBA00004429"/>
    </source>
</evidence>
<dbReference type="InterPro" id="IPR001789">
    <property type="entry name" value="Sig_transdc_resp-reg_receiver"/>
</dbReference>
<dbReference type="Gene3D" id="3.40.50.2300">
    <property type="match status" value="1"/>
</dbReference>
<evidence type="ECO:0000259" key="15">
    <source>
        <dbReference type="PROSITE" id="PS50894"/>
    </source>
</evidence>
<evidence type="ECO:0000256" key="11">
    <source>
        <dbReference type="ARBA" id="ARBA00022989"/>
    </source>
</evidence>
<dbReference type="Pfam" id="PF00072">
    <property type="entry name" value="Response_reg"/>
    <property type="match status" value="1"/>
</dbReference>
<dbReference type="SMART" id="SM00387">
    <property type="entry name" value="HATPase_c"/>
    <property type="match status" value="1"/>
</dbReference>
<keyword evidence="9" id="KW-0418">Kinase</keyword>
<dbReference type="GO" id="GO:0000155">
    <property type="term" value="F:phosphorelay sensor kinase activity"/>
    <property type="evidence" value="ECO:0007669"/>
    <property type="project" value="InterPro"/>
</dbReference>
<dbReference type="InterPro" id="IPR036890">
    <property type="entry name" value="HATPase_C_sf"/>
</dbReference>
<comment type="catalytic activity">
    <reaction evidence="1">
        <text>ATP + protein L-histidine = ADP + protein N-phospho-L-histidine.</text>
        <dbReference type="EC" id="2.7.13.3"/>
    </reaction>
</comment>
<keyword evidence="4" id="KW-1003">Cell membrane</keyword>
<dbReference type="Pfam" id="PF00512">
    <property type="entry name" value="HisKA"/>
    <property type="match status" value="1"/>
</dbReference>
<dbReference type="PANTHER" id="PTHR43047">
    <property type="entry name" value="TWO-COMPONENT HISTIDINE PROTEIN KINASE"/>
    <property type="match status" value="1"/>
</dbReference>
<dbReference type="PROSITE" id="PS50110">
    <property type="entry name" value="RESPONSE_REGULATORY"/>
    <property type="match status" value="1"/>
</dbReference>
<feature type="domain" description="Histidine kinase" evidence="13">
    <location>
        <begin position="811"/>
        <end position="1032"/>
    </location>
</feature>
<dbReference type="GO" id="GO:0005886">
    <property type="term" value="C:plasma membrane"/>
    <property type="evidence" value="ECO:0007669"/>
    <property type="project" value="UniProtKB-SubCell"/>
</dbReference>
<keyword evidence="12" id="KW-0472">Membrane</keyword>
<evidence type="ECO:0000313" key="16">
    <source>
        <dbReference type="EMBL" id="OIR18854.1"/>
    </source>
</evidence>
<dbReference type="InterPro" id="IPR011006">
    <property type="entry name" value="CheY-like_superfamily"/>
</dbReference>
<dbReference type="InterPro" id="IPR011110">
    <property type="entry name" value="Reg_prop"/>
</dbReference>
<feature type="domain" description="Response regulatory" evidence="14">
    <location>
        <begin position="1054"/>
        <end position="1171"/>
    </location>
</feature>
<evidence type="ECO:0000256" key="4">
    <source>
        <dbReference type="ARBA" id="ARBA00022475"/>
    </source>
</evidence>
<dbReference type="Gene3D" id="2.60.40.10">
    <property type="entry name" value="Immunoglobulins"/>
    <property type="match status" value="1"/>
</dbReference>
<evidence type="ECO:0000256" key="8">
    <source>
        <dbReference type="ARBA" id="ARBA00022692"/>
    </source>
</evidence>
<keyword evidence="10" id="KW-0067">ATP-binding</keyword>
<dbReference type="Gene3D" id="2.130.10.10">
    <property type="entry name" value="YVTN repeat-like/Quinoprotein amine dehydrogenase"/>
    <property type="match status" value="1"/>
</dbReference>
<dbReference type="Pfam" id="PF02518">
    <property type="entry name" value="HATPase_c"/>
    <property type="match status" value="1"/>
</dbReference>
<keyword evidence="8" id="KW-0812">Transmembrane</keyword>
<sequence length="1299" mass="141570">MLPVRRILPVRTVLLFCALAIGLRAATPEPEIDRSRLMGGHLPVTVFADQEITEGNPCWCTVRGPEGELAMGTNAVVIYDGIRWTHVDIPGSNAVRALRYSADGRLWVAATNELGFISRDRSGTYVYHSLKSGGENDLGDLWQVFPRPDGDVYWIGSDRVLCWDGSALRSWKLPGQRRLLAFEYEGSVMVHHRASGLYMLTPRGPVLKIPAADLPPTNIMGLETVGNSTISIGTSGAIPLGSHTIPSADATLAAYLAVDWTSAYARYGDRLFWGTINGGLVVSDLQGRIERIIGHDDGLPSRTIYSLSIDKSGILWVGTSTELLRLDPSERSVILDKRDGLTSPLVGRFVRYGDNFYTPADAAVMRSSPDAWGMPSHFSPVPGLEGRFWDLASGPDSLLLGNLGGLYSWKDGHLAQLYTSARDVFMVFPSRFSKDTVYLAEGYNILEATVTGGATFRKRQYVPIPDIASSFVEAGPDRLLVGTLGHGSYLAERNPTTGRWATSSIRLSNPDRQGPGYVADLGGIQFVLGRGQAAILPATGTKPILVKGTPDGDPIAAAPGTNGRRLWIAWRTTTEAGRTQPLFGYLFQAGASWLWQTVPLPEARTVGALRSISVDSIRGREYLWIVGADGVVRIDTALASADVKAPQVHLVSVALDGARYADGNHLPEARLPYSVKPAVFEYASTDFDLGDRVEYQTRLDPISSDWSAPSYSPRREWASLPDGNYLFSVRAIVDGITGRPVEIRFSIAPPWYRSKPALVLWLVLVILAVHLMIQGRTRVIRNRNRELAEQVRKRTLELEKANAAKSEFVASISHEIRNPLNGIVGLTDVLARRNLPSDAERDLRNLRLCTRHLASLVEDVLDFAKIEAGSITFEPEPVVIKDLIDSIKAVVTPLVAEAGMELLVVMDEDVPAQVGLDARKVRQILINFITNAVKYAAIGAIQLSIKREPASKDQLALRFTVTDQGPGIPAAEREKVFSRFVRGNAARNTREPGAGLGLAVCRELAVCMSGAVGLESSADRGASFFLTIPVELATGSLKPKHTGRPEMLAGRGFRALIVDDMSYNLDLLEFLLRDWDIDVVRAVDGPSALEALLGQRFDVVFLDLELPGFGGMELIARFRSRSRQADDPWFVATTAYATHEVRERCQAAGFSAFITKPVSQESIHAAIADLGSAMLATNSIRMSRPPKAQTPLATMAAGNPERLRELIHKFISDLDAEMDGYSEQARAGDFAKARHHAHRLRSHAALVASQSLASAAADAQEAAESGDSELLIQLDAQLLDIVEKLREQLIREAGPDSSA</sequence>
<dbReference type="EC" id="2.7.13.3" evidence="3"/>
<name>A0A1J5U3F9_9ZZZZ</name>
<dbReference type="Gene3D" id="1.10.287.130">
    <property type="match status" value="1"/>
</dbReference>
<dbReference type="InterPro" id="IPR003594">
    <property type="entry name" value="HATPase_dom"/>
</dbReference>
<organism evidence="16">
    <name type="scientific">mine drainage metagenome</name>
    <dbReference type="NCBI Taxonomy" id="410659"/>
    <lineage>
        <taxon>unclassified sequences</taxon>
        <taxon>metagenomes</taxon>
        <taxon>ecological metagenomes</taxon>
    </lineage>
</organism>
<dbReference type="Gene3D" id="3.30.565.10">
    <property type="entry name" value="Histidine kinase-like ATPase, C-terminal domain"/>
    <property type="match status" value="1"/>
</dbReference>
<dbReference type="InterPro" id="IPR004358">
    <property type="entry name" value="Sig_transdc_His_kin-like_C"/>
</dbReference>
<feature type="domain" description="HPt" evidence="15">
    <location>
        <begin position="1199"/>
        <end position="1296"/>
    </location>
</feature>
<evidence type="ECO:0000256" key="9">
    <source>
        <dbReference type="ARBA" id="ARBA00022777"/>
    </source>
</evidence>
<dbReference type="SUPFAM" id="SSF47384">
    <property type="entry name" value="Homodimeric domain of signal transducing histidine kinase"/>
    <property type="match status" value="1"/>
</dbReference>
<dbReference type="InterPro" id="IPR013783">
    <property type="entry name" value="Ig-like_fold"/>
</dbReference>
<comment type="caution">
    <text evidence="16">The sequence shown here is derived from an EMBL/GenBank/DDBJ whole genome shotgun (WGS) entry which is preliminary data.</text>
</comment>
<keyword evidence="7 16" id="KW-0808">Transferase</keyword>
<dbReference type="InterPro" id="IPR015943">
    <property type="entry name" value="WD40/YVTN_repeat-like_dom_sf"/>
</dbReference>
<dbReference type="InterPro" id="IPR036641">
    <property type="entry name" value="HPT_dom_sf"/>
</dbReference>
<dbReference type="SMART" id="SM00448">
    <property type="entry name" value="REC"/>
    <property type="match status" value="1"/>
</dbReference>
<dbReference type="PROSITE" id="PS50894">
    <property type="entry name" value="HPT"/>
    <property type="match status" value="1"/>
</dbReference>
<evidence type="ECO:0000256" key="1">
    <source>
        <dbReference type="ARBA" id="ARBA00000085"/>
    </source>
</evidence>
<dbReference type="EMBL" id="MLJW01000002">
    <property type="protein sequence ID" value="OIR18854.1"/>
    <property type="molecule type" value="Genomic_DNA"/>
</dbReference>
<gene>
    <name evidence="16" type="primary">rpfC_1</name>
    <name evidence="16" type="ORF">GALL_11960</name>
</gene>
<dbReference type="CDD" id="cd00082">
    <property type="entry name" value="HisKA"/>
    <property type="match status" value="1"/>
</dbReference>
<keyword evidence="6" id="KW-0597">Phosphoprotein</keyword>
<keyword evidence="10" id="KW-0547">Nucleotide-binding</keyword>
<keyword evidence="11" id="KW-1133">Transmembrane helix</keyword>
<dbReference type="Gene3D" id="1.20.120.160">
    <property type="entry name" value="HPT domain"/>
    <property type="match status" value="1"/>
</dbReference>
<proteinExistence type="predicted"/>
<evidence type="ECO:0000259" key="13">
    <source>
        <dbReference type="PROSITE" id="PS50109"/>
    </source>
</evidence>
<dbReference type="PROSITE" id="PS50109">
    <property type="entry name" value="HIS_KIN"/>
    <property type="match status" value="1"/>
</dbReference>
<dbReference type="SUPFAM" id="SSF52172">
    <property type="entry name" value="CheY-like"/>
    <property type="match status" value="1"/>
</dbReference>
<evidence type="ECO:0000259" key="14">
    <source>
        <dbReference type="PROSITE" id="PS50110"/>
    </source>
</evidence>
<accession>A0A1J5U3F9</accession>
<dbReference type="CDD" id="cd17546">
    <property type="entry name" value="REC_hyHK_CKI1_RcsC-like"/>
    <property type="match status" value="1"/>
</dbReference>
<dbReference type="InterPro" id="IPR008207">
    <property type="entry name" value="Sig_transdc_His_kin_Hpt_dom"/>
</dbReference>
<dbReference type="InterPro" id="IPR003661">
    <property type="entry name" value="HisK_dim/P_dom"/>
</dbReference>
<evidence type="ECO:0000256" key="7">
    <source>
        <dbReference type="ARBA" id="ARBA00022679"/>
    </source>
</evidence>
<dbReference type="SUPFAM" id="SSF47226">
    <property type="entry name" value="Histidine-containing phosphotransfer domain, HPT domain"/>
    <property type="match status" value="1"/>
</dbReference>
<dbReference type="InterPro" id="IPR005467">
    <property type="entry name" value="His_kinase_dom"/>
</dbReference>
<keyword evidence="5" id="KW-0997">Cell inner membrane</keyword>
<dbReference type="InterPro" id="IPR036097">
    <property type="entry name" value="HisK_dim/P_sf"/>
</dbReference>
<dbReference type="SMART" id="SM00388">
    <property type="entry name" value="HisKA"/>
    <property type="match status" value="1"/>
</dbReference>
<dbReference type="Pfam" id="PF07494">
    <property type="entry name" value="Reg_prop"/>
    <property type="match status" value="1"/>
</dbReference>
<evidence type="ECO:0000256" key="3">
    <source>
        <dbReference type="ARBA" id="ARBA00012438"/>
    </source>
</evidence>
<evidence type="ECO:0000256" key="10">
    <source>
        <dbReference type="ARBA" id="ARBA00022840"/>
    </source>
</evidence>
<dbReference type="PRINTS" id="PR00344">
    <property type="entry name" value="BCTRLSENSOR"/>
</dbReference>